<feature type="region of interest" description="Disordered" evidence="1">
    <location>
        <begin position="261"/>
        <end position="283"/>
    </location>
</feature>
<evidence type="ECO:0000256" key="1">
    <source>
        <dbReference type="SAM" id="MobiDB-lite"/>
    </source>
</evidence>
<accession>A0A8H5D930</accession>
<protein>
    <submittedName>
        <fullName evidence="2">Uncharacterized protein</fullName>
    </submittedName>
</protein>
<sequence>MPSLLLLAPTSSSLPDANESLHLLNYTQLPSFSPQPPLISFDLSMCAKIAANAETETNKGGRASQAPEAVSALTRAATSESYGFAPRPSSETNELFRSVSLAHLNISRPPPALVAPFKLERLVSFWLLIPTPSLPTPLYRHRDRAIDSLAASPRPNVLPRSVTFTPPDAPAYICLYTVIDSGNRKRQPAMGLSQKLKHTEPLQSLLLDPGYCVNVDDTDNECFLVDTLIPSRSSAALAAPSRLNNSHREIRKGRLGCGKDVKGKAAEEGNMEHVDESPMTPRDSKCLITGI</sequence>
<evidence type="ECO:0000313" key="2">
    <source>
        <dbReference type="EMBL" id="KAF5354517.1"/>
    </source>
</evidence>
<feature type="compositionally biased region" description="Basic and acidic residues" evidence="1">
    <location>
        <begin position="261"/>
        <end position="276"/>
    </location>
</feature>
<dbReference type="AlphaFoldDB" id="A0A8H5D930"/>
<proteinExistence type="predicted"/>
<evidence type="ECO:0000313" key="3">
    <source>
        <dbReference type="Proteomes" id="UP000518752"/>
    </source>
</evidence>
<dbReference type="Proteomes" id="UP000518752">
    <property type="component" value="Unassembled WGS sequence"/>
</dbReference>
<organism evidence="2 3">
    <name type="scientific">Collybiopsis confluens</name>
    <dbReference type="NCBI Taxonomy" id="2823264"/>
    <lineage>
        <taxon>Eukaryota</taxon>
        <taxon>Fungi</taxon>
        <taxon>Dikarya</taxon>
        <taxon>Basidiomycota</taxon>
        <taxon>Agaricomycotina</taxon>
        <taxon>Agaricomycetes</taxon>
        <taxon>Agaricomycetidae</taxon>
        <taxon>Agaricales</taxon>
        <taxon>Marasmiineae</taxon>
        <taxon>Omphalotaceae</taxon>
        <taxon>Collybiopsis</taxon>
    </lineage>
</organism>
<comment type="caution">
    <text evidence="2">The sequence shown here is derived from an EMBL/GenBank/DDBJ whole genome shotgun (WGS) entry which is preliminary data.</text>
</comment>
<keyword evidence="3" id="KW-1185">Reference proteome</keyword>
<gene>
    <name evidence="2" type="ORF">D9757_013405</name>
</gene>
<dbReference type="EMBL" id="JAACJN010000260">
    <property type="protein sequence ID" value="KAF5354517.1"/>
    <property type="molecule type" value="Genomic_DNA"/>
</dbReference>
<name>A0A8H5D930_9AGAR</name>
<reference evidence="2 3" key="1">
    <citation type="journal article" date="2020" name="ISME J.">
        <title>Uncovering the hidden diversity of litter-decomposition mechanisms in mushroom-forming fungi.</title>
        <authorList>
            <person name="Floudas D."/>
            <person name="Bentzer J."/>
            <person name="Ahren D."/>
            <person name="Johansson T."/>
            <person name="Persson P."/>
            <person name="Tunlid A."/>
        </authorList>
    </citation>
    <scope>NUCLEOTIDE SEQUENCE [LARGE SCALE GENOMIC DNA]</scope>
    <source>
        <strain evidence="2 3">CBS 406.79</strain>
    </source>
</reference>